<organism evidence="1 2">
    <name type="scientific">Cichorium intybus</name>
    <name type="common">Chicory</name>
    <dbReference type="NCBI Taxonomy" id="13427"/>
    <lineage>
        <taxon>Eukaryota</taxon>
        <taxon>Viridiplantae</taxon>
        <taxon>Streptophyta</taxon>
        <taxon>Embryophyta</taxon>
        <taxon>Tracheophyta</taxon>
        <taxon>Spermatophyta</taxon>
        <taxon>Magnoliopsida</taxon>
        <taxon>eudicotyledons</taxon>
        <taxon>Gunneridae</taxon>
        <taxon>Pentapetalae</taxon>
        <taxon>asterids</taxon>
        <taxon>campanulids</taxon>
        <taxon>Asterales</taxon>
        <taxon>Asteraceae</taxon>
        <taxon>Cichorioideae</taxon>
        <taxon>Cichorieae</taxon>
        <taxon>Cichoriinae</taxon>
        <taxon>Cichorium</taxon>
    </lineage>
</organism>
<evidence type="ECO:0000313" key="1">
    <source>
        <dbReference type="EMBL" id="KAI3738118.1"/>
    </source>
</evidence>
<comment type="caution">
    <text evidence="1">The sequence shown here is derived from an EMBL/GenBank/DDBJ whole genome shotgun (WGS) entry which is preliminary data.</text>
</comment>
<protein>
    <submittedName>
        <fullName evidence="1">Uncharacterized protein</fullName>
    </submittedName>
</protein>
<sequence length="279" mass="29936">MATNGGSARDAAARRRRIAERGAERLALITGRVQPTSSSPLPPSSVAQSDPPSSAPCPPSISRNPDQLPLSDENNDSPLNKDPASDDVIEDVKPVTHNHKTITETSTQESLAPIKTQSFPTTITQQTPTISTSNNFQKSKSQTSFGQTLTPNRLSPAITSSQNTRTICSIIAAMLVLLSYAGFPILGSNFVKYIVLSRPLVLLLLTNITIVAAPVLLEKVNREGYRRSLTGDVGFGGQLGMALEWGLLMKSGLSGLFMDCSVYSVVVVCGMSFLKRFGW</sequence>
<proteinExistence type="predicted"/>
<name>A0ACB9CVA3_CICIN</name>
<keyword evidence="2" id="KW-1185">Reference proteome</keyword>
<dbReference type="Proteomes" id="UP001055811">
    <property type="component" value="Linkage Group LG05"/>
</dbReference>
<reference evidence="2" key="1">
    <citation type="journal article" date="2022" name="Mol. Ecol. Resour.">
        <title>The genomes of chicory, endive, great burdock and yacon provide insights into Asteraceae palaeo-polyploidization history and plant inulin production.</title>
        <authorList>
            <person name="Fan W."/>
            <person name="Wang S."/>
            <person name="Wang H."/>
            <person name="Wang A."/>
            <person name="Jiang F."/>
            <person name="Liu H."/>
            <person name="Zhao H."/>
            <person name="Xu D."/>
            <person name="Zhang Y."/>
        </authorList>
    </citation>
    <scope>NUCLEOTIDE SEQUENCE [LARGE SCALE GENOMIC DNA]</scope>
    <source>
        <strain evidence="2">cv. Punajuju</strain>
    </source>
</reference>
<dbReference type="EMBL" id="CM042013">
    <property type="protein sequence ID" value="KAI3738118.1"/>
    <property type="molecule type" value="Genomic_DNA"/>
</dbReference>
<accession>A0ACB9CVA3</accession>
<reference evidence="1 2" key="2">
    <citation type="journal article" date="2022" name="Mol. Ecol. Resour.">
        <title>The genomes of chicory, endive, great burdock and yacon provide insights into Asteraceae paleo-polyploidization history and plant inulin production.</title>
        <authorList>
            <person name="Fan W."/>
            <person name="Wang S."/>
            <person name="Wang H."/>
            <person name="Wang A."/>
            <person name="Jiang F."/>
            <person name="Liu H."/>
            <person name="Zhao H."/>
            <person name="Xu D."/>
            <person name="Zhang Y."/>
        </authorList>
    </citation>
    <scope>NUCLEOTIDE SEQUENCE [LARGE SCALE GENOMIC DNA]</scope>
    <source>
        <strain evidence="2">cv. Punajuju</strain>
        <tissue evidence="1">Leaves</tissue>
    </source>
</reference>
<gene>
    <name evidence="1" type="ORF">L2E82_28137</name>
</gene>
<evidence type="ECO:0000313" key="2">
    <source>
        <dbReference type="Proteomes" id="UP001055811"/>
    </source>
</evidence>